<dbReference type="PROSITE" id="PS50011">
    <property type="entry name" value="PROTEIN_KINASE_DOM"/>
    <property type="match status" value="1"/>
</dbReference>
<feature type="region of interest" description="Disordered" evidence="10">
    <location>
        <begin position="870"/>
        <end position="1139"/>
    </location>
</feature>
<sequence length="1642" mass="176536">MYQGGQRHISGSDPSRSFPIPPPPPMSPPMQGQMNNMMSMPPPPPRFPSAPSAAGGGSGGNNMMNLPPPPGPPPSQSSSTPWLGGYGRMYANGSFNVPPPPPSAQHQAYNPKMHAHMATGTTLTLPPPPPQPSELVSATYIPHGETYGESVGIPGFDEGSYSFSTLGSWSGGPELGLDDTGRGSSINSNSASSSNIPYELSQQWPMDKVLVWLAANQFSKQWQDTLKGLNLYGSTFLELGYGHGGRGNFGIMHQQVYPRLFVECSNNGTGWDQAREREEGKRLRKLVRSIVTGKPADTSRISSSSHSRKESLNYGGSLPSAGTDGAESPNTPIKMPGPGFSSTRFSQTRATTMPTLHNGAMTTDSSHRNILKNIDSDSLRRHSPVDGDSGRRQGARSGSPSGSPNPQPQPLFAQSTGNLSASPRSAKFGHKSRNSTDSVSSSAAIYGSGVPPEASQLLRSGMGINEIIARTSDGTRRRGQDGGRPSPQDSTFGDRSAGSTEPPGSAKDNKSFLSFLHRKKKQKEDGAYPSPDDLESPTSPQLFKPHSLGSQAAANLSETSLEQQPGSAAYSNFDASETITRPPRSARKFILATMDGWNYRMCDITDGESPKELRQIICASLGLMDAENTQIFLTELGKFEHDDPLDDQKLVMQKRTKADASGTLKFYVSPSGYIQQGTSELDGVPASLAPGTPFLQAGEGTSRTRSSSSPPSARQNITGEKVDEKLSQEANEYRAEMERKQREYLARRRQAKETTTPDSANGYSITGRSVDFDQPRNSPFEEKRMETLLPARKPPAPPSDPSATLTKVNSLRRTAPRTSTGMSTYNPRRPPTLSEENAQDAGDDRGGRATSPGIAGIGAALVGMGRGLSAIGQSTANGRQYGASRNGTQNGSEQERGKGAMSTVGFGQKQSGRGSPRSGSPGAITWSQGSVPFVVPDYSPSGTPSLAFSQLDTQHLEPAADSSGAVQRRTSRDTVSPSSTPAPAPTPASAKRRKSHGPDLDFEDTDVKFSSPAAQKAPAMQDSDSDDDSDDGLFAIPLAARKAKQAAAAAAGPKIFDGDSGSDEAYGTNTKKPALTVNTRGTRGPRRSVAFTSPKTISSTRTPDGDDDELPSARSGQGSRRTPNTPASESWESEDSKLSRRKSFVEKDVWANRPTAEALINNLDDFFPNLDLDQPVLDEGSDVASLPSPGSERDRNEQPGPSSSRQGPPSLPPLPVSGRLSNLYSYDNDTLGSDESTLKALERPASTASTFDGMAARNMRKSGGLGRMKSIREVAHRAHEANKRFTTSSRQSGVPGLPGASAQSNTNLLRRKSTKMFNANIVQIRPDQRGSVVMPEIPQDTLPKRQTTFRWFKGQLIGKGTYGRVYLGMNATTGEFLAVKEVEVNPKAAGGDKAKMRELVAALNQEIETMQHLDHDNIVQYLGCERKETSISIFLEYISGGSIGSCLRKHGKFEESVVSSLTRQILNGLAYLHREGILHRDLKADNILLDLDGTCKISDFGISKKTDNIYGNDKSNNMQGSVFWMAPEVIRSEGKGYSAKVDIWSLGCVVLEMFAGRRPWSKEEAVGAIYKIANGEMPPIPDEVRETISPLAIAFMLDCFTVNPNERPVADILLSQHPFCELDNSFNFFDTDLHAKIKGKVL</sequence>
<feature type="compositionally biased region" description="Pro residues" evidence="10">
    <location>
        <begin position="66"/>
        <end position="75"/>
    </location>
</feature>
<feature type="compositionally biased region" description="Polar residues" evidence="10">
    <location>
        <begin position="487"/>
        <end position="499"/>
    </location>
</feature>
<gene>
    <name evidence="12" type="ORF">F5X68DRAFT_153322</name>
</gene>
<feature type="binding site" evidence="9">
    <location>
        <position position="1380"/>
    </location>
    <ligand>
        <name>ATP</name>
        <dbReference type="ChEBI" id="CHEBI:30616"/>
    </ligand>
</feature>
<feature type="region of interest" description="Disordered" evidence="10">
    <location>
        <begin position="372"/>
        <end position="456"/>
    </location>
</feature>
<reference evidence="12" key="1">
    <citation type="journal article" date="2021" name="Nat. Commun.">
        <title>Genetic determinants of endophytism in the Arabidopsis root mycobiome.</title>
        <authorList>
            <person name="Mesny F."/>
            <person name="Miyauchi S."/>
            <person name="Thiergart T."/>
            <person name="Pickel B."/>
            <person name="Atanasova L."/>
            <person name="Karlsson M."/>
            <person name="Huettel B."/>
            <person name="Barry K.W."/>
            <person name="Haridas S."/>
            <person name="Chen C."/>
            <person name="Bauer D."/>
            <person name="Andreopoulos W."/>
            <person name="Pangilinan J."/>
            <person name="LaButti K."/>
            <person name="Riley R."/>
            <person name="Lipzen A."/>
            <person name="Clum A."/>
            <person name="Drula E."/>
            <person name="Henrissat B."/>
            <person name="Kohler A."/>
            <person name="Grigoriev I.V."/>
            <person name="Martin F.M."/>
            <person name="Hacquard S."/>
        </authorList>
    </citation>
    <scope>NUCLEOTIDE SEQUENCE</scope>
    <source>
        <strain evidence="12">MPI-SDFR-AT-0117</strain>
    </source>
</reference>
<dbReference type="GO" id="GO:0005524">
    <property type="term" value="F:ATP binding"/>
    <property type="evidence" value="ECO:0007669"/>
    <property type="project" value="UniProtKB-UniRule"/>
</dbReference>
<feature type="compositionally biased region" description="Polar residues" evidence="10">
    <location>
        <begin position="807"/>
        <end position="826"/>
    </location>
</feature>
<dbReference type="PANTHER" id="PTHR48016:SF48">
    <property type="entry name" value="SERINE_THREONINE-PROTEIN KINASE BCK1_SLK1_SSP31"/>
    <property type="match status" value="1"/>
</dbReference>
<feature type="compositionally biased region" description="Polar residues" evidence="10">
    <location>
        <begin position="871"/>
        <end position="892"/>
    </location>
</feature>
<dbReference type="EC" id="2.7.11.24" evidence="2"/>
<comment type="catalytic activity">
    <reaction evidence="7">
        <text>L-threonyl-[protein] + ATP = O-phospho-L-threonyl-[protein] + ADP + H(+)</text>
        <dbReference type="Rhea" id="RHEA:46608"/>
        <dbReference type="Rhea" id="RHEA-COMP:11060"/>
        <dbReference type="Rhea" id="RHEA-COMP:11605"/>
        <dbReference type="ChEBI" id="CHEBI:15378"/>
        <dbReference type="ChEBI" id="CHEBI:30013"/>
        <dbReference type="ChEBI" id="CHEBI:30616"/>
        <dbReference type="ChEBI" id="CHEBI:61977"/>
        <dbReference type="ChEBI" id="CHEBI:456216"/>
        <dbReference type="EC" id="2.7.11.24"/>
    </reaction>
    <physiologicalReaction direction="left-to-right" evidence="7">
        <dbReference type="Rhea" id="RHEA:46609"/>
    </physiologicalReaction>
</comment>
<dbReference type="EMBL" id="JAGSXJ010000012">
    <property type="protein sequence ID" value="KAH6686815.1"/>
    <property type="molecule type" value="Genomic_DNA"/>
</dbReference>
<evidence type="ECO:0000259" key="11">
    <source>
        <dbReference type="PROSITE" id="PS50011"/>
    </source>
</evidence>
<keyword evidence="3" id="KW-0808">Transferase</keyword>
<comment type="catalytic activity">
    <reaction evidence="8">
        <text>L-seryl-[protein] + ATP = O-phospho-L-seryl-[protein] + ADP + H(+)</text>
        <dbReference type="Rhea" id="RHEA:17989"/>
        <dbReference type="Rhea" id="RHEA-COMP:9863"/>
        <dbReference type="Rhea" id="RHEA-COMP:11604"/>
        <dbReference type="ChEBI" id="CHEBI:15378"/>
        <dbReference type="ChEBI" id="CHEBI:29999"/>
        <dbReference type="ChEBI" id="CHEBI:30616"/>
        <dbReference type="ChEBI" id="CHEBI:83421"/>
        <dbReference type="ChEBI" id="CHEBI:456216"/>
        <dbReference type="EC" id="2.7.11.24"/>
    </reaction>
    <physiologicalReaction direction="left-to-right" evidence="8">
        <dbReference type="Rhea" id="RHEA:17990"/>
    </physiologicalReaction>
</comment>
<name>A0A9P9ABJ7_9PEZI</name>
<feature type="compositionally biased region" description="Polar residues" evidence="10">
    <location>
        <begin position="753"/>
        <end position="767"/>
    </location>
</feature>
<dbReference type="PROSITE" id="PS00108">
    <property type="entry name" value="PROTEIN_KINASE_ST"/>
    <property type="match status" value="1"/>
</dbReference>
<dbReference type="OrthoDB" id="266718at2759"/>
<feature type="compositionally biased region" description="Polar residues" evidence="10">
    <location>
        <begin position="1114"/>
        <end position="1130"/>
    </location>
</feature>
<accession>A0A9P9ABJ7</accession>
<evidence type="ECO:0000256" key="5">
    <source>
        <dbReference type="ARBA" id="ARBA00022777"/>
    </source>
</evidence>
<feature type="compositionally biased region" description="Low complexity" evidence="10">
    <location>
        <begin position="911"/>
        <end position="922"/>
    </location>
</feature>
<evidence type="ECO:0000256" key="9">
    <source>
        <dbReference type="PROSITE-ProRule" id="PRU10141"/>
    </source>
</evidence>
<feature type="compositionally biased region" description="Polar residues" evidence="10">
    <location>
        <begin position="1067"/>
        <end position="1081"/>
    </location>
</feature>
<dbReference type="SUPFAM" id="SSF56112">
    <property type="entry name" value="Protein kinase-like (PK-like)"/>
    <property type="match status" value="1"/>
</dbReference>
<feature type="region of interest" description="Disordered" evidence="10">
    <location>
        <begin position="746"/>
        <end position="855"/>
    </location>
</feature>
<dbReference type="InterPro" id="IPR008271">
    <property type="entry name" value="Ser/Thr_kinase_AS"/>
</dbReference>
<dbReference type="InterPro" id="IPR017441">
    <property type="entry name" value="Protein_kinase_ATP_BS"/>
</dbReference>
<feature type="region of interest" description="Disordered" evidence="10">
    <location>
        <begin position="470"/>
        <end position="576"/>
    </location>
</feature>
<feature type="region of interest" description="Disordered" evidence="10">
    <location>
        <begin position="1"/>
        <end position="85"/>
    </location>
</feature>
<comment type="similarity">
    <text evidence="1">Belongs to the protein kinase superfamily. STE Ser/Thr protein kinase family. MAP kinase kinase kinase subfamily.</text>
</comment>
<dbReference type="GO" id="GO:0004709">
    <property type="term" value="F:MAP kinase kinase kinase activity"/>
    <property type="evidence" value="ECO:0007669"/>
    <property type="project" value="UniProtKB-ARBA"/>
</dbReference>
<dbReference type="Proteomes" id="UP000770015">
    <property type="component" value="Unassembled WGS sequence"/>
</dbReference>
<keyword evidence="13" id="KW-1185">Reference proteome</keyword>
<keyword evidence="5 12" id="KW-0418">Kinase</keyword>
<feature type="region of interest" description="Disordered" evidence="10">
    <location>
        <begin position="684"/>
        <end position="726"/>
    </location>
</feature>
<dbReference type="InterPro" id="IPR011009">
    <property type="entry name" value="Kinase-like_dom_sf"/>
</dbReference>
<feature type="compositionally biased region" description="Low complexity" evidence="10">
    <location>
        <begin position="29"/>
        <end position="39"/>
    </location>
</feature>
<feature type="compositionally biased region" description="Polar residues" evidence="10">
    <location>
        <begin position="940"/>
        <end position="953"/>
    </location>
</feature>
<dbReference type="GO" id="GO:0004707">
    <property type="term" value="F:MAP kinase activity"/>
    <property type="evidence" value="ECO:0007669"/>
    <property type="project" value="UniProtKB-EC"/>
</dbReference>
<keyword evidence="4 9" id="KW-0547">Nucleotide-binding</keyword>
<evidence type="ECO:0000256" key="7">
    <source>
        <dbReference type="ARBA" id="ARBA00047919"/>
    </source>
</evidence>
<feature type="compositionally biased region" description="Basic and acidic residues" evidence="10">
    <location>
        <begin position="770"/>
        <end position="786"/>
    </location>
</feature>
<dbReference type="PANTHER" id="PTHR48016">
    <property type="entry name" value="MAP KINASE KINASE KINASE SSK2-RELATED-RELATED"/>
    <property type="match status" value="1"/>
</dbReference>
<feature type="compositionally biased region" description="Polar residues" evidence="10">
    <location>
        <begin position="412"/>
        <end position="423"/>
    </location>
</feature>
<dbReference type="SMART" id="SM00220">
    <property type="entry name" value="S_TKc"/>
    <property type="match status" value="1"/>
</dbReference>
<dbReference type="InterPro" id="IPR050538">
    <property type="entry name" value="MAP_kinase_kinase_kinase"/>
</dbReference>
<feature type="compositionally biased region" description="Pro residues" evidence="10">
    <location>
        <begin position="19"/>
        <end position="28"/>
    </location>
</feature>
<evidence type="ECO:0000256" key="4">
    <source>
        <dbReference type="ARBA" id="ARBA00022741"/>
    </source>
</evidence>
<feature type="compositionally biased region" description="Polar residues" evidence="10">
    <location>
        <begin position="1090"/>
        <end position="1102"/>
    </location>
</feature>
<dbReference type="InterPro" id="IPR000719">
    <property type="entry name" value="Prot_kinase_dom"/>
</dbReference>
<evidence type="ECO:0000256" key="6">
    <source>
        <dbReference type="ARBA" id="ARBA00022840"/>
    </source>
</evidence>
<proteinExistence type="inferred from homology"/>
<comment type="caution">
    <text evidence="12">The sequence shown here is derived from an EMBL/GenBank/DDBJ whole genome shotgun (WGS) entry which is preliminary data.</text>
</comment>
<evidence type="ECO:0000256" key="3">
    <source>
        <dbReference type="ARBA" id="ARBA00022679"/>
    </source>
</evidence>
<evidence type="ECO:0000256" key="8">
    <source>
        <dbReference type="ARBA" id="ARBA00048130"/>
    </source>
</evidence>
<feature type="region of interest" description="Disordered" evidence="10">
    <location>
        <begin position="1177"/>
        <end position="1228"/>
    </location>
</feature>
<dbReference type="GO" id="GO:0000196">
    <property type="term" value="P:cell integrity MAPK cascade"/>
    <property type="evidence" value="ECO:0007669"/>
    <property type="project" value="UniProtKB-ARBA"/>
</dbReference>
<feature type="compositionally biased region" description="Polar residues" evidence="10">
    <location>
        <begin position="548"/>
        <end position="576"/>
    </location>
</feature>
<feature type="domain" description="Protein kinase" evidence="11">
    <location>
        <begin position="1351"/>
        <end position="1620"/>
    </location>
</feature>
<feature type="compositionally biased region" description="Basic and acidic residues" evidence="10">
    <location>
        <begin position="374"/>
        <end position="391"/>
    </location>
</feature>
<dbReference type="FunFam" id="3.30.200.20:FF:000387">
    <property type="entry name" value="Serine/threonine-protein kinase STE11"/>
    <property type="match status" value="1"/>
</dbReference>
<evidence type="ECO:0000256" key="1">
    <source>
        <dbReference type="ARBA" id="ARBA00006529"/>
    </source>
</evidence>
<feature type="region of interest" description="Disordered" evidence="10">
    <location>
        <begin position="1279"/>
        <end position="1306"/>
    </location>
</feature>
<dbReference type="FunFam" id="1.10.510.10:FF:000182">
    <property type="entry name" value="MAP kinase kinase kinase mkh1"/>
    <property type="match status" value="1"/>
</dbReference>
<feature type="region of interest" description="Disordered" evidence="10">
    <location>
        <begin position="288"/>
        <end position="345"/>
    </location>
</feature>
<organism evidence="12 13">
    <name type="scientific">Plectosphaerella plurivora</name>
    <dbReference type="NCBI Taxonomy" id="936078"/>
    <lineage>
        <taxon>Eukaryota</taxon>
        <taxon>Fungi</taxon>
        <taxon>Dikarya</taxon>
        <taxon>Ascomycota</taxon>
        <taxon>Pezizomycotina</taxon>
        <taxon>Sordariomycetes</taxon>
        <taxon>Hypocreomycetidae</taxon>
        <taxon>Glomerellales</taxon>
        <taxon>Plectosphaerellaceae</taxon>
        <taxon>Plectosphaerella</taxon>
    </lineage>
</organism>
<evidence type="ECO:0000313" key="12">
    <source>
        <dbReference type="EMBL" id="KAH6686815.1"/>
    </source>
</evidence>
<feature type="compositionally biased region" description="Low complexity" evidence="10">
    <location>
        <begin position="1198"/>
        <end position="1208"/>
    </location>
</feature>
<evidence type="ECO:0000256" key="2">
    <source>
        <dbReference type="ARBA" id="ARBA00012411"/>
    </source>
</evidence>
<keyword evidence="6 9" id="KW-0067">ATP-binding</keyword>
<protein>
    <recommendedName>
        <fullName evidence="2">mitogen-activated protein kinase</fullName>
        <ecNumber evidence="2">2.7.11.24</ecNumber>
    </recommendedName>
</protein>
<dbReference type="Gene3D" id="1.10.510.10">
    <property type="entry name" value="Transferase(Phosphotransferase) domain 1"/>
    <property type="match status" value="1"/>
</dbReference>
<dbReference type="Pfam" id="PF00069">
    <property type="entry name" value="Pkinase"/>
    <property type="match status" value="1"/>
</dbReference>
<dbReference type="PROSITE" id="PS00107">
    <property type="entry name" value="PROTEIN_KINASE_ATP"/>
    <property type="match status" value="1"/>
</dbReference>
<feature type="compositionally biased region" description="Low complexity" evidence="10">
    <location>
        <begin position="701"/>
        <end position="712"/>
    </location>
</feature>
<evidence type="ECO:0000256" key="10">
    <source>
        <dbReference type="SAM" id="MobiDB-lite"/>
    </source>
</evidence>
<evidence type="ECO:0000313" key="13">
    <source>
        <dbReference type="Proteomes" id="UP000770015"/>
    </source>
</evidence>